<dbReference type="PANTHER" id="PTHR42988:SF2">
    <property type="entry name" value="CYCLIC NUCLEOTIDE PHOSPHODIESTERASE CBUA0032-RELATED"/>
    <property type="match status" value="1"/>
</dbReference>
<evidence type="ECO:0000256" key="3">
    <source>
        <dbReference type="ARBA" id="ARBA00023004"/>
    </source>
</evidence>
<dbReference type="InterPro" id="IPR026575">
    <property type="entry name" value="GpdQ/CpdA-like"/>
</dbReference>
<dbReference type="InterPro" id="IPR029052">
    <property type="entry name" value="Metallo-depent_PP-like"/>
</dbReference>
<dbReference type="OrthoDB" id="651281at2"/>
<evidence type="ECO:0000313" key="7">
    <source>
        <dbReference type="Proteomes" id="UP000183974"/>
    </source>
</evidence>
<accession>A0A1M7D8G5</accession>
<evidence type="ECO:0000313" key="6">
    <source>
        <dbReference type="EMBL" id="SHL75786.1"/>
    </source>
</evidence>
<proteinExistence type="inferred from homology"/>
<organism evidence="6 7">
    <name type="scientific">Roseovarius pacificus</name>
    <dbReference type="NCBI Taxonomy" id="337701"/>
    <lineage>
        <taxon>Bacteria</taxon>
        <taxon>Pseudomonadati</taxon>
        <taxon>Pseudomonadota</taxon>
        <taxon>Alphaproteobacteria</taxon>
        <taxon>Rhodobacterales</taxon>
        <taxon>Roseobacteraceae</taxon>
        <taxon>Roseovarius</taxon>
    </lineage>
</organism>
<keyword evidence="7" id="KW-1185">Reference proteome</keyword>
<dbReference type="EMBL" id="FRBR01000005">
    <property type="protein sequence ID" value="SHL75786.1"/>
    <property type="molecule type" value="Genomic_DNA"/>
</dbReference>
<dbReference type="SUPFAM" id="SSF56300">
    <property type="entry name" value="Metallo-dependent phosphatases"/>
    <property type="match status" value="1"/>
</dbReference>
<keyword evidence="1" id="KW-0479">Metal-binding</keyword>
<evidence type="ECO:0000259" key="5">
    <source>
        <dbReference type="Pfam" id="PF00149"/>
    </source>
</evidence>
<sequence length="266" mass="28627">MQKIIVFTDLHILPEGETIIGLDPSARFAQGLAHALHHHPDAARIVITGDLTHHGKGAEYARLRALLADCPLPVSLMLGNHDRRAPFAAAFPGTPRTGDGFIQQIQDLDHARLILLDTLDEQAPDLHSGYLCPSRLTWLADALAGAQGRATVVFTHHPAFRTGFGGMDRIGLRNSDALIDTLHTHGPVAQIVSGHIHRTMQGAAGGIPNAVFKSPCHQMPLILGDQSPHLSVDEPGAYGLLLIGPDGVVVHTEDFDLPRTEARTYS</sequence>
<reference evidence="6 7" key="1">
    <citation type="submission" date="2016-11" db="EMBL/GenBank/DDBJ databases">
        <authorList>
            <person name="Jaros S."/>
            <person name="Januszkiewicz K."/>
            <person name="Wedrychowicz H."/>
        </authorList>
    </citation>
    <scope>NUCLEOTIDE SEQUENCE [LARGE SCALE GENOMIC DNA]</scope>
    <source>
        <strain evidence="6 7">DSM 29589</strain>
    </source>
</reference>
<dbReference type="InterPro" id="IPR004843">
    <property type="entry name" value="Calcineurin-like_PHP"/>
</dbReference>
<dbReference type="STRING" id="337701.SAMN05444398_105159"/>
<evidence type="ECO:0000256" key="1">
    <source>
        <dbReference type="ARBA" id="ARBA00022723"/>
    </source>
</evidence>
<name>A0A1M7D8G5_9RHOB</name>
<protein>
    <submittedName>
        <fullName evidence="6">3',5'-cyclic AMP phosphodiesterase CpdA</fullName>
    </submittedName>
</protein>
<dbReference type="GO" id="GO:0046872">
    <property type="term" value="F:metal ion binding"/>
    <property type="evidence" value="ECO:0007669"/>
    <property type="project" value="UniProtKB-KW"/>
</dbReference>
<evidence type="ECO:0000256" key="2">
    <source>
        <dbReference type="ARBA" id="ARBA00022801"/>
    </source>
</evidence>
<dbReference type="PANTHER" id="PTHR42988">
    <property type="entry name" value="PHOSPHOHYDROLASE"/>
    <property type="match status" value="1"/>
</dbReference>
<comment type="similarity">
    <text evidence="4">Belongs to the cyclic nucleotide phosphodiesterase class-III family.</text>
</comment>
<evidence type="ECO:0000256" key="4">
    <source>
        <dbReference type="ARBA" id="ARBA00025742"/>
    </source>
</evidence>
<feature type="domain" description="Calcineurin-like phosphoesterase" evidence="5">
    <location>
        <begin position="3"/>
        <end position="198"/>
    </location>
</feature>
<keyword evidence="2" id="KW-0378">Hydrolase</keyword>
<gene>
    <name evidence="6" type="ORF">SAMN05444398_105159</name>
</gene>
<keyword evidence="3" id="KW-0408">Iron</keyword>
<dbReference type="InterPro" id="IPR050884">
    <property type="entry name" value="CNP_phosphodiesterase-III"/>
</dbReference>
<dbReference type="Proteomes" id="UP000183974">
    <property type="component" value="Unassembled WGS sequence"/>
</dbReference>
<dbReference type="CDD" id="cd07402">
    <property type="entry name" value="MPP_GpdQ"/>
    <property type="match status" value="1"/>
</dbReference>
<dbReference type="RefSeq" id="WP_073034815.1">
    <property type="nucleotide sequence ID" value="NZ_BMLR01000005.1"/>
</dbReference>
<dbReference type="GO" id="GO:0004112">
    <property type="term" value="F:cyclic-nucleotide phosphodiesterase activity"/>
    <property type="evidence" value="ECO:0007669"/>
    <property type="project" value="InterPro"/>
</dbReference>
<dbReference type="Gene3D" id="3.60.21.10">
    <property type="match status" value="1"/>
</dbReference>
<dbReference type="AlphaFoldDB" id="A0A1M7D8G5"/>
<dbReference type="Pfam" id="PF00149">
    <property type="entry name" value="Metallophos"/>
    <property type="match status" value="1"/>
</dbReference>